<keyword evidence="2" id="KW-1185">Reference proteome</keyword>
<accession>U3CD99</accession>
<gene>
    <name evidence="1" type="ORF">VAZ01S_041_00030</name>
</gene>
<evidence type="ECO:0000313" key="2">
    <source>
        <dbReference type="Proteomes" id="UP000016567"/>
    </source>
</evidence>
<protein>
    <submittedName>
        <fullName evidence="1">Uncharacterized protein</fullName>
    </submittedName>
</protein>
<name>U3CD99_9VIBR</name>
<reference evidence="1 2" key="1">
    <citation type="submission" date="2013-09" db="EMBL/GenBank/DDBJ databases">
        <title>Whole genome shotgun sequence of Vibrio azureus NBRC 104587.</title>
        <authorList>
            <person name="Isaki S."/>
            <person name="Hosoyama A."/>
            <person name="Numata M."/>
            <person name="Hashimoto M."/>
            <person name="Hosoyama Y."/>
            <person name="Tsuchikane K."/>
            <person name="Noguchi M."/>
            <person name="Hirakata S."/>
            <person name="Ichikawa N."/>
            <person name="Ohji S."/>
            <person name="Yamazoe A."/>
            <person name="Fujita N."/>
        </authorList>
    </citation>
    <scope>NUCLEOTIDE SEQUENCE [LARGE SCALE GENOMIC DNA]</scope>
    <source>
        <strain evidence="1 2">NBRC 104587</strain>
    </source>
</reference>
<dbReference type="eggNOG" id="ENOG5031PM8">
    <property type="taxonomic scope" value="Bacteria"/>
</dbReference>
<organism evidence="1 2">
    <name type="scientific">Vibrio azureus NBRC 104587</name>
    <dbReference type="NCBI Taxonomy" id="1219077"/>
    <lineage>
        <taxon>Bacteria</taxon>
        <taxon>Pseudomonadati</taxon>
        <taxon>Pseudomonadota</taxon>
        <taxon>Gammaproteobacteria</taxon>
        <taxon>Vibrionales</taxon>
        <taxon>Vibrionaceae</taxon>
        <taxon>Vibrio</taxon>
    </lineage>
</organism>
<comment type="caution">
    <text evidence="1">The sequence shown here is derived from an EMBL/GenBank/DDBJ whole genome shotgun (WGS) entry which is preliminary data.</text>
</comment>
<dbReference type="OrthoDB" id="797474at2"/>
<dbReference type="EMBL" id="BATL01000041">
    <property type="protein sequence ID" value="GAD76303.1"/>
    <property type="molecule type" value="Genomic_DNA"/>
</dbReference>
<dbReference type="RefSeq" id="WP_021710053.1">
    <property type="nucleotide sequence ID" value="NZ_BAOB01000765.1"/>
</dbReference>
<proteinExistence type="predicted"/>
<evidence type="ECO:0000313" key="1">
    <source>
        <dbReference type="EMBL" id="GAD76303.1"/>
    </source>
</evidence>
<sequence>MMMNYIQKNNRNIPWFTSLIDVFSWLEIEAKDYDWHFSDVDGGWYELDDPSWVEGEELARRLCEYNYQFVWSVISAYPKGTSPYTSEKPYADGNSDFWSGIPKKQLENSLFEIVCWDSSATLFIGIPDELQKSLLKNAPGIRDLNKENERRKC</sequence>
<dbReference type="Proteomes" id="UP000016567">
    <property type="component" value="Unassembled WGS sequence"/>
</dbReference>
<dbReference type="STRING" id="1219077.VAZ01S_041_00030"/>
<dbReference type="AlphaFoldDB" id="U3CD99"/>